<evidence type="ECO:0000259" key="2">
    <source>
        <dbReference type="PROSITE" id="PS50102"/>
    </source>
</evidence>
<dbReference type="SMART" id="SM00360">
    <property type="entry name" value="RRM"/>
    <property type="match status" value="1"/>
</dbReference>
<dbReference type="EMBL" id="CABITT030000007">
    <property type="protein sequence ID" value="VVB09892.1"/>
    <property type="molecule type" value="Genomic_DNA"/>
</dbReference>
<evidence type="ECO:0000256" key="1">
    <source>
        <dbReference type="PROSITE-ProRule" id="PRU00176"/>
    </source>
</evidence>
<sequence length="253" mass="28319">MERNYRSFLPISNVSQYDYSSDDEFRSRVSLELCLPENRDAAMKLLADDDRSSCFRVSVKGYDTSLADDEIKLALLKHFSVLCGGVFDVVVPVTNLVDRCAFVYLLTEDAEKRALALDGSDVGGWKAIVRSSQRQRECLLDPQQADILRAVYYHKQCSTAIWVEGYDICLPEDEVKNALIKHFCSCGVITDLSICRDPLTKTLTSMAFLYFYGQEEVEKALALNGSDVGGWTVVVKPIPGLERGPDPCNLLHI</sequence>
<feature type="domain" description="RRM" evidence="2">
    <location>
        <begin position="159"/>
        <end position="240"/>
    </location>
</feature>
<dbReference type="Gene3D" id="3.30.70.330">
    <property type="match status" value="2"/>
</dbReference>
<keyword evidence="1" id="KW-0694">RNA-binding</keyword>
<dbReference type="SUPFAM" id="SSF54928">
    <property type="entry name" value="RNA-binding domain, RBD"/>
    <property type="match status" value="2"/>
</dbReference>
<dbReference type="Proteomes" id="UP000489600">
    <property type="component" value="Unassembled WGS sequence"/>
</dbReference>
<dbReference type="PROSITE" id="PS50102">
    <property type="entry name" value="RRM"/>
    <property type="match status" value="1"/>
</dbReference>
<dbReference type="InterPro" id="IPR035979">
    <property type="entry name" value="RBD_domain_sf"/>
</dbReference>
<dbReference type="Pfam" id="PF00076">
    <property type="entry name" value="RRM_1"/>
    <property type="match status" value="1"/>
</dbReference>
<dbReference type="GO" id="GO:0003723">
    <property type="term" value="F:RNA binding"/>
    <property type="evidence" value="ECO:0007669"/>
    <property type="project" value="UniProtKB-UniRule"/>
</dbReference>
<name>A0A565C8C1_9BRAS</name>
<keyword evidence="4" id="KW-1185">Reference proteome</keyword>
<organism evidence="3 4">
    <name type="scientific">Arabis nemorensis</name>
    <dbReference type="NCBI Taxonomy" id="586526"/>
    <lineage>
        <taxon>Eukaryota</taxon>
        <taxon>Viridiplantae</taxon>
        <taxon>Streptophyta</taxon>
        <taxon>Embryophyta</taxon>
        <taxon>Tracheophyta</taxon>
        <taxon>Spermatophyta</taxon>
        <taxon>Magnoliopsida</taxon>
        <taxon>eudicotyledons</taxon>
        <taxon>Gunneridae</taxon>
        <taxon>Pentapetalae</taxon>
        <taxon>rosids</taxon>
        <taxon>malvids</taxon>
        <taxon>Brassicales</taxon>
        <taxon>Brassicaceae</taxon>
        <taxon>Arabideae</taxon>
        <taxon>Arabis</taxon>
    </lineage>
</organism>
<dbReference type="InterPro" id="IPR012677">
    <property type="entry name" value="Nucleotide-bd_a/b_plait_sf"/>
</dbReference>
<dbReference type="OrthoDB" id="1113235at2759"/>
<proteinExistence type="predicted"/>
<dbReference type="InterPro" id="IPR000504">
    <property type="entry name" value="RRM_dom"/>
</dbReference>
<dbReference type="AlphaFoldDB" id="A0A565C8C1"/>
<gene>
    <name evidence="3" type="ORF">ANE_LOCUS20336</name>
</gene>
<evidence type="ECO:0000313" key="4">
    <source>
        <dbReference type="Proteomes" id="UP000489600"/>
    </source>
</evidence>
<evidence type="ECO:0000313" key="3">
    <source>
        <dbReference type="EMBL" id="VVB09892.1"/>
    </source>
</evidence>
<reference evidence="3" key="1">
    <citation type="submission" date="2019-07" db="EMBL/GenBank/DDBJ databases">
        <authorList>
            <person name="Dittberner H."/>
        </authorList>
    </citation>
    <scope>NUCLEOTIDE SEQUENCE [LARGE SCALE GENOMIC DNA]</scope>
</reference>
<comment type="caution">
    <text evidence="3">The sequence shown here is derived from an EMBL/GenBank/DDBJ whole genome shotgun (WGS) entry which is preliminary data.</text>
</comment>
<accession>A0A565C8C1</accession>
<protein>
    <recommendedName>
        <fullName evidence="2">RRM domain-containing protein</fullName>
    </recommendedName>
</protein>